<reference evidence="2" key="1">
    <citation type="submission" date="2017-09" db="EMBL/GenBank/DDBJ databases">
        <title>Polyketide synthases of a Diaporthe helianthi virulent isolate.</title>
        <authorList>
            <person name="Baroncelli R."/>
        </authorList>
    </citation>
    <scope>NUCLEOTIDE SEQUENCE [LARGE SCALE GENOMIC DNA]</scope>
    <source>
        <strain evidence="2">7/96</strain>
    </source>
</reference>
<evidence type="ECO:0000313" key="2">
    <source>
        <dbReference type="EMBL" id="POS71226.1"/>
    </source>
</evidence>
<dbReference type="Pfam" id="PF06985">
    <property type="entry name" value="HET"/>
    <property type="match status" value="1"/>
</dbReference>
<evidence type="ECO:0000313" key="3">
    <source>
        <dbReference type="Proteomes" id="UP000094444"/>
    </source>
</evidence>
<accession>A0A2P5HLW5</accession>
<dbReference type="STRING" id="158607.A0A2P5HLW5"/>
<dbReference type="AlphaFoldDB" id="A0A2P5HLW5"/>
<dbReference type="Proteomes" id="UP000094444">
    <property type="component" value="Unassembled WGS sequence"/>
</dbReference>
<keyword evidence="3" id="KW-1185">Reference proteome</keyword>
<protein>
    <recommendedName>
        <fullName evidence="1">Heterokaryon incompatibility domain-containing protein</fullName>
    </recommendedName>
</protein>
<sequence>MAETTEIEPRNRPSKLVVMAPYRYDIDPLPPLGYIRVLVLQPGPNDDNECPLAGSLKLLAIDDADSEPFKFEAISYVWGSREKSHVILVDGQLLRITASLREALLQTRLPDRSRRLWADAICIDQSDDIEKGHQVFSMGRIYKKSKRTLICLGAQRPDNAQHAASLVDAVNLTIQNIQQEPDFSGEPGSFPLPAEDDTILTDSRWWLGWNVMLDHPWFRRGWVIQEASLGADACVLWASVQVEWTAILRVDYWLDSRGFFAIQSHDGERPLFLAPHHATSFALRHPKEARSFDKDLHHTIWASTLSTLFNAGVLGLSDPRDRIYAFMALDTSDGVLAGLQLEPDYRRSFKKTYHEFAVNYIRMTGDLDILTYTTKDKASLASPSMAEAIPSWVPRWDLGLPWRIPIRTEMGDDPNIFQFSAKKSILQVRGLILGSVKYAAACEPFCQYDQRSRALQNVISLWKEVMETSNMNEGPYNGRQAVAFFDVLCPLRSVGTGEEWLTWRQEFVRHLESYMPGPERNTAIWVSERDELRTEQQHSLEILANQIRLWGPRRFVILGRGYYGVAPLITQEGDLFALVYGNKTLSILRPAEDDPDAYKIIGPVYSESKTVKYPDRSNMMGEEGCRDWEEWDLTPRDINLC</sequence>
<dbReference type="InterPro" id="IPR052895">
    <property type="entry name" value="HetReg/Transcr_Mod"/>
</dbReference>
<dbReference type="InterPro" id="IPR010730">
    <property type="entry name" value="HET"/>
</dbReference>
<comment type="caution">
    <text evidence="2">The sequence shown here is derived from an EMBL/GenBank/DDBJ whole genome shotgun (WGS) entry which is preliminary data.</text>
</comment>
<gene>
    <name evidence="2" type="ORF">DHEL01_v210379</name>
</gene>
<name>A0A2P5HLW5_DIAHE</name>
<dbReference type="PANTHER" id="PTHR24148">
    <property type="entry name" value="ANKYRIN REPEAT DOMAIN-CONTAINING PROTEIN 39 HOMOLOG-RELATED"/>
    <property type="match status" value="1"/>
</dbReference>
<dbReference type="PANTHER" id="PTHR24148:SF64">
    <property type="entry name" value="HETEROKARYON INCOMPATIBILITY DOMAIN-CONTAINING PROTEIN"/>
    <property type="match status" value="1"/>
</dbReference>
<feature type="domain" description="Heterokaryon incompatibility" evidence="1">
    <location>
        <begin position="71"/>
        <end position="226"/>
    </location>
</feature>
<evidence type="ECO:0000259" key="1">
    <source>
        <dbReference type="Pfam" id="PF06985"/>
    </source>
</evidence>
<dbReference type="EMBL" id="MAVT02001335">
    <property type="protein sequence ID" value="POS71226.1"/>
    <property type="molecule type" value="Genomic_DNA"/>
</dbReference>
<proteinExistence type="predicted"/>
<dbReference type="InParanoid" id="A0A2P5HLW5"/>
<dbReference type="OrthoDB" id="2157530at2759"/>
<organism evidence="2 3">
    <name type="scientific">Diaporthe helianthi</name>
    <dbReference type="NCBI Taxonomy" id="158607"/>
    <lineage>
        <taxon>Eukaryota</taxon>
        <taxon>Fungi</taxon>
        <taxon>Dikarya</taxon>
        <taxon>Ascomycota</taxon>
        <taxon>Pezizomycotina</taxon>
        <taxon>Sordariomycetes</taxon>
        <taxon>Sordariomycetidae</taxon>
        <taxon>Diaporthales</taxon>
        <taxon>Diaporthaceae</taxon>
        <taxon>Diaporthe</taxon>
    </lineage>
</organism>